<dbReference type="GeneTree" id="ENSGT01070000257210"/>
<protein>
    <submittedName>
        <fullName evidence="1">Uncharacterized protein</fullName>
    </submittedName>
</protein>
<dbReference type="Ensembl" id="ENSSSCT00000087512.1">
    <property type="protein sequence ID" value="ENSSSCP00000077763.1"/>
    <property type="gene ID" value="ENSSSCG00000047764.1"/>
</dbReference>
<accession>A0A8W4FEB7</accession>
<name>A0A8W4FEB7_PIG</name>
<reference evidence="1" key="2">
    <citation type="submission" date="2025-08" db="UniProtKB">
        <authorList>
            <consortium name="Ensembl"/>
        </authorList>
    </citation>
    <scope>IDENTIFICATION</scope>
</reference>
<evidence type="ECO:0000313" key="2">
    <source>
        <dbReference type="Proteomes" id="UP000008227"/>
    </source>
</evidence>
<dbReference type="PANTHER" id="PTHR12354:SF8">
    <property type="entry name" value="INTERFERON-RELATED DEVELOPMENTAL REGULATOR 2"/>
    <property type="match status" value="1"/>
</dbReference>
<reference evidence="1" key="1">
    <citation type="journal article" date="2020" name="Gigascience">
        <title>An improved pig reference genome sequence to enable pig genetics and genomics research.</title>
        <authorList>
            <person name="Warr A."/>
            <person name="Affara N."/>
            <person name="Aken B."/>
            <person name="Beiki H."/>
            <person name="Bickhart D.M."/>
            <person name="Billis K."/>
            <person name="Chow W."/>
            <person name="Eory L."/>
            <person name="Finlayson H.A."/>
            <person name="Flicek P."/>
            <person name="Giron C.G."/>
            <person name="Griffin D.K."/>
            <person name="Hall R."/>
            <person name="Hannum G."/>
            <person name="Hourlier T."/>
            <person name="Howe K."/>
            <person name="Hume D.A."/>
            <person name="Izuogu O."/>
            <person name="Kim K."/>
            <person name="Koren S."/>
            <person name="Liu H."/>
            <person name="Manchanda N."/>
            <person name="Martin F.J."/>
            <person name="Nonneman D.J."/>
            <person name="O'Connor R.E."/>
            <person name="Phillippy A.M."/>
            <person name="Rohrer G.A."/>
            <person name="Rosen B.D."/>
            <person name="Rund L.A."/>
            <person name="Sargent C.A."/>
            <person name="Schook L.B."/>
            <person name="Schroeder S.G."/>
            <person name="Schwartz A.S."/>
            <person name="Skinner B.M."/>
            <person name="Talbot R."/>
            <person name="Tseng E."/>
            <person name="Tuggle C.K."/>
            <person name="Watson M."/>
            <person name="Smith T.P.L."/>
            <person name="Archibald A.L."/>
        </authorList>
    </citation>
    <scope>NUCLEOTIDE SEQUENCE [LARGE SCALE GENOMIC DNA]</scope>
    <source>
        <strain evidence="1">Duroc</strain>
    </source>
</reference>
<dbReference type="AlphaFoldDB" id="A0A8W4FEB7"/>
<dbReference type="PANTHER" id="PTHR12354">
    <property type="entry name" value="INTERFERON-RELATED DEVELOPMENTAL REGULATOR"/>
    <property type="match status" value="1"/>
</dbReference>
<dbReference type="Proteomes" id="UP000008227">
    <property type="component" value="Chromosome 14"/>
</dbReference>
<dbReference type="InterPro" id="IPR039777">
    <property type="entry name" value="IFRD"/>
</dbReference>
<organism evidence="1 2">
    <name type="scientific">Sus scrofa</name>
    <name type="common">Pig</name>
    <dbReference type="NCBI Taxonomy" id="9823"/>
    <lineage>
        <taxon>Eukaryota</taxon>
        <taxon>Metazoa</taxon>
        <taxon>Chordata</taxon>
        <taxon>Craniata</taxon>
        <taxon>Vertebrata</taxon>
        <taxon>Euteleostomi</taxon>
        <taxon>Mammalia</taxon>
        <taxon>Eutheria</taxon>
        <taxon>Laurasiatheria</taxon>
        <taxon>Artiodactyla</taxon>
        <taxon>Suina</taxon>
        <taxon>Suidae</taxon>
        <taxon>Sus</taxon>
    </lineage>
</organism>
<reference evidence="1" key="3">
    <citation type="submission" date="2025-09" db="UniProtKB">
        <authorList>
            <consortium name="Ensembl"/>
        </authorList>
    </citation>
    <scope>IDENTIFICATION</scope>
</reference>
<evidence type="ECO:0000313" key="1">
    <source>
        <dbReference type="Ensembl" id="ENSSSCP00000077763.1"/>
    </source>
</evidence>
<sequence length="148" mass="16648">MEALCSALHTLAIDSKYRAKADRQCQCFTFCAEEIVCFELEVLYVDSWAQCWIYTTFKDVLGSGMHHHLQSNKLLHDIFGLGAVLVLDATVLKACKISWLEAPVQCCFLQGQDQVLEAICKTSWQTSCEAGLPKEEIVHILACTFNKK</sequence>
<keyword evidence="2" id="KW-1185">Reference proteome</keyword>
<proteinExistence type="predicted"/>